<organism evidence="1 2">
    <name type="scientific">Ehrlichia ruminantium (strain Welgevonden)</name>
    <dbReference type="NCBI Taxonomy" id="254945"/>
    <lineage>
        <taxon>Bacteria</taxon>
        <taxon>Pseudomonadati</taxon>
        <taxon>Pseudomonadota</taxon>
        <taxon>Alphaproteobacteria</taxon>
        <taxon>Rickettsiales</taxon>
        <taxon>Anaplasmataceae</taxon>
        <taxon>Ehrlichia</taxon>
    </lineage>
</organism>
<gene>
    <name evidence="1" type="ordered locus">ERWE_CDS_07470</name>
</gene>
<dbReference type="EMBL" id="CR925678">
    <property type="protein sequence ID" value="CAI27241.1"/>
    <property type="molecule type" value="Genomic_DNA"/>
</dbReference>
<accession>A0A0H3M911</accession>
<dbReference type="Proteomes" id="UP000001021">
    <property type="component" value="Chromosome"/>
</dbReference>
<dbReference type="HOGENOM" id="CLU_2896963_0_0_5"/>
<keyword evidence="2" id="KW-1185">Reference proteome</keyword>
<dbReference type="AlphaFoldDB" id="A0A0H3M911"/>
<name>A0A0H3M911_EHRRW</name>
<reference evidence="1 2" key="1">
    <citation type="journal article" date="2006" name="J. Bacteriol.">
        <title>Comparative genomic analysis of three strains of Ehrlichia ruminantium reveals an active process of genome size plasticity.</title>
        <authorList>
            <person name="Frutos R."/>
            <person name="Viari A."/>
            <person name="Ferraz C."/>
            <person name="Morgat A."/>
            <person name="Eychenie S."/>
            <person name="Kandassami Y."/>
            <person name="Chantal I."/>
            <person name="Bensaid A."/>
            <person name="Coissac E."/>
            <person name="Vachiery N."/>
            <person name="Demaille J."/>
            <person name="Martinez D."/>
        </authorList>
    </citation>
    <scope>NUCLEOTIDE SEQUENCE [LARGE SCALE GENOMIC DNA]</scope>
    <source>
        <strain evidence="1 2">Welgevonden</strain>
    </source>
</reference>
<evidence type="ECO:0000313" key="1">
    <source>
        <dbReference type="EMBL" id="CAI27241.1"/>
    </source>
</evidence>
<protein>
    <submittedName>
        <fullName evidence="1">Uncharacterized protein</fullName>
    </submittedName>
</protein>
<proteinExistence type="predicted"/>
<evidence type="ECO:0000313" key="2">
    <source>
        <dbReference type="Proteomes" id="UP000001021"/>
    </source>
</evidence>
<dbReference type="KEGG" id="erw:ERWE_CDS_07470"/>
<sequence length="62" mass="7134">MTYEFIVILSVNMRSKIVLVVLINKNALSSNMYFLMFLIKKISLHVGFLLNVLNLMISLLSE</sequence>